<evidence type="ECO:0000313" key="4">
    <source>
        <dbReference type="Proteomes" id="UP000256977"/>
    </source>
</evidence>
<dbReference type="InterPro" id="IPR006059">
    <property type="entry name" value="SBP"/>
</dbReference>
<dbReference type="RefSeq" id="WP_116059827.1">
    <property type="nucleotide sequence ID" value="NZ_QRDZ01000004.1"/>
</dbReference>
<dbReference type="Proteomes" id="UP000256977">
    <property type="component" value="Unassembled WGS sequence"/>
</dbReference>
<sequence>MYKRMTWSSLALILCIALFATGCSKAADTKETQSPSNAASGTTAPTASEQSSGEEANYENGLPKNEKVTLKVGLLESGYGREWFDYAVKLFTDKYPNVKFDITASPKIGDLISTRASAGNDDDMFDLFYGATWTEYVNANKLEPVTDIFEMSPDDAPGQKLNDLIVPGFNDPEKYYKENAWVFPIANYVGGMFFDQKLFDENGWNKNPKTYDEFIQLCEAIMSKGIDPIVYAGLYNYAQFAFDTKIFEIADENGNKQFRNDFEYFNGPQNTSPENIEVYKRLYDMGKKGYISKKSVGMNHTQSQMLVLQHKAAMVPSGDWIENEMKESAPDDFQWGYMAVPFTNNPNGPIYMTNGLSYSFEIWAAKPELNKKWAKQFLLSLMSNEVQQELVEKGGALPLRKDYLDVPTRADNMKPLQKSIATYLKENQVVLELKNRKLELTHADYAASLKVIVDNMALVLTGQEEPEPILQQAEKLLQNAISSDKKAQNKE</sequence>
<accession>A0A3D9KGW6</accession>
<evidence type="ECO:0000256" key="2">
    <source>
        <dbReference type="SAM" id="SignalP"/>
    </source>
</evidence>
<dbReference type="AlphaFoldDB" id="A0A3D9KGW6"/>
<dbReference type="InterPro" id="IPR050490">
    <property type="entry name" value="Bact_solute-bd_prot1"/>
</dbReference>
<name>A0A3D9KGW6_9BACL</name>
<feature type="compositionally biased region" description="Polar residues" evidence="1">
    <location>
        <begin position="32"/>
        <end position="54"/>
    </location>
</feature>
<dbReference type="SUPFAM" id="SSF53850">
    <property type="entry name" value="Periplasmic binding protein-like II"/>
    <property type="match status" value="1"/>
</dbReference>
<dbReference type="PANTHER" id="PTHR43649:SF12">
    <property type="entry name" value="DIACETYLCHITOBIOSE BINDING PROTEIN DASA"/>
    <property type="match status" value="1"/>
</dbReference>
<dbReference type="PANTHER" id="PTHR43649">
    <property type="entry name" value="ARABINOSE-BINDING PROTEIN-RELATED"/>
    <property type="match status" value="1"/>
</dbReference>
<dbReference type="EMBL" id="QRDZ01000004">
    <property type="protein sequence ID" value="RED85402.1"/>
    <property type="molecule type" value="Genomic_DNA"/>
</dbReference>
<gene>
    <name evidence="3" type="ORF">DFP98_104107</name>
</gene>
<proteinExistence type="predicted"/>
<organism evidence="3 4">
    <name type="scientific">Cohnella phaseoli</name>
    <dbReference type="NCBI Taxonomy" id="456490"/>
    <lineage>
        <taxon>Bacteria</taxon>
        <taxon>Bacillati</taxon>
        <taxon>Bacillota</taxon>
        <taxon>Bacilli</taxon>
        <taxon>Bacillales</taxon>
        <taxon>Paenibacillaceae</taxon>
        <taxon>Cohnella</taxon>
    </lineage>
</organism>
<evidence type="ECO:0000313" key="3">
    <source>
        <dbReference type="EMBL" id="RED85402.1"/>
    </source>
</evidence>
<dbReference type="OrthoDB" id="94797at2"/>
<feature type="region of interest" description="Disordered" evidence="1">
    <location>
        <begin position="30"/>
        <end position="62"/>
    </location>
</feature>
<dbReference type="Pfam" id="PF01547">
    <property type="entry name" value="SBP_bac_1"/>
    <property type="match status" value="1"/>
</dbReference>
<comment type="caution">
    <text evidence="3">The sequence shown here is derived from an EMBL/GenBank/DDBJ whole genome shotgun (WGS) entry which is preliminary data.</text>
</comment>
<reference evidence="3 4" key="1">
    <citation type="submission" date="2018-07" db="EMBL/GenBank/DDBJ databases">
        <title>Genomic Encyclopedia of Type Strains, Phase III (KMG-III): the genomes of soil and plant-associated and newly described type strains.</title>
        <authorList>
            <person name="Whitman W."/>
        </authorList>
    </citation>
    <scope>NUCLEOTIDE SEQUENCE [LARGE SCALE GENOMIC DNA]</scope>
    <source>
        <strain evidence="3 4">CECT 7287</strain>
    </source>
</reference>
<keyword evidence="2" id="KW-0732">Signal</keyword>
<feature type="signal peptide" evidence="2">
    <location>
        <begin position="1"/>
        <end position="26"/>
    </location>
</feature>
<evidence type="ECO:0000256" key="1">
    <source>
        <dbReference type="SAM" id="MobiDB-lite"/>
    </source>
</evidence>
<feature type="chain" id="PRO_5017685483" evidence="2">
    <location>
        <begin position="27"/>
        <end position="491"/>
    </location>
</feature>
<protein>
    <submittedName>
        <fullName evidence="3">N-acetylglucosamine transport system substrate-binding protein</fullName>
    </submittedName>
</protein>
<keyword evidence="4" id="KW-1185">Reference proteome</keyword>
<dbReference type="Gene3D" id="3.40.190.10">
    <property type="entry name" value="Periplasmic binding protein-like II"/>
    <property type="match status" value="1"/>
</dbReference>
<dbReference type="PROSITE" id="PS51257">
    <property type="entry name" value="PROKAR_LIPOPROTEIN"/>
    <property type="match status" value="1"/>
</dbReference>